<dbReference type="EMBL" id="JAACJJ010000014">
    <property type="protein sequence ID" value="KAF5327247.1"/>
    <property type="molecule type" value="Genomic_DNA"/>
</dbReference>
<feature type="compositionally biased region" description="Pro residues" evidence="1">
    <location>
        <begin position="278"/>
        <end position="289"/>
    </location>
</feature>
<feature type="compositionally biased region" description="Low complexity" evidence="1">
    <location>
        <begin position="745"/>
        <end position="758"/>
    </location>
</feature>
<accession>A0A8H5BRY9</accession>
<sequence>MPPTESQPTPTEWGAIALVVEASLLIAQEWKLQLHHFGNIIMRLISVYVAYGRSDTLPSPILCRRYFDSVPELAAKFPHGLMAFGVGTLSAGGSQGMAALDGLVAGLELFDHLRLAAVSSGSPPKSFNSHLVHITSTGPDASRHPFWNDRAARDNISWETLPDALKEGNISYTVFSARTISPRYQELHAAVNKEKTAPWFALKSPATALLGFLPKEGSKGGATAQKARAQPAESPKAPPMSTASATPQRDVPVPTSTPSATKNSPAVSSTPIREPAIPSQPQPPAPAPAQTPALPQAQAPPANQQFLAMISQLPNQRLQAEAQKVHASYQALKHRMNEATTSGNTEEVEKLKVEIEKLRPIYEAFSMYLRNKFAASGMLPGGGPPRPEGSLQPPNTNPMPGQPVPPPLAPPFSMAAAGSSLSMGNVPPSVQPNKPPVSAPAARSVSDSTVHPQPPTNISPMLANAQMTNQLQKLVKERSERTWPPSIAGGGTPVQNPMSMAPRPAVPGMLNQPMQPNPMMQMPGAQQQPEKPPNAPTKPQPTPVWQGTLNFKGTSNGTTQELCLYVTAATATPILARPETWPQDMHIVPTPEADISLSDIQRWIITSKAAWVAFNARQYNVPEHSEYAFKSLVQLLTTRKMFATAAWTTPSGGQTSNMFIFPVNGTNLIGACFPITGIPDLPGNIPYPYPPKNPAQARTNHLLHHAFANMSKEHREILEKMPPQQRAQAMQTFAKKLESDRLMLQRQHQHQQQQLQQMAGGSSPFGPGSNAPGANNHVNPSPFGAGAMGMPPGMSRMGNMSMGGGGIGGMMQPPGGIAGGAVAGGMPTNMFQPFMPRNEGGSGHGGA</sequence>
<proteinExistence type="predicted"/>
<feature type="compositionally biased region" description="Pro residues" evidence="1">
    <location>
        <begin position="395"/>
        <end position="410"/>
    </location>
</feature>
<organism evidence="2 3">
    <name type="scientific">Psilocybe cf. subviscida</name>
    <dbReference type="NCBI Taxonomy" id="2480587"/>
    <lineage>
        <taxon>Eukaryota</taxon>
        <taxon>Fungi</taxon>
        <taxon>Dikarya</taxon>
        <taxon>Basidiomycota</taxon>
        <taxon>Agaricomycotina</taxon>
        <taxon>Agaricomycetes</taxon>
        <taxon>Agaricomycetidae</taxon>
        <taxon>Agaricales</taxon>
        <taxon>Agaricineae</taxon>
        <taxon>Strophariaceae</taxon>
        <taxon>Psilocybe</taxon>
    </lineage>
</organism>
<feature type="compositionally biased region" description="Polar residues" evidence="1">
    <location>
        <begin position="254"/>
        <end position="271"/>
    </location>
</feature>
<feature type="compositionally biased region" description="Low complexity" evidence="1">
    <location>
        <begin position="290"/>
        <end position="300"/>
    </location>
</feature>
<gene>
    <name evidence="2" type="ORF">D9619_004586</name>
</gene>
<evidence type="ECO:0000313" key="3">
    <source>
        <dbReference type="Proteomes" id="UP000567179"/>
    </source>
</evidence>
<feature type="compositionally biased region" description="Low complexity" evidence="1">
    <location>
        <begin position="411"/>
        <end position="424"/>
    </location>
</feature>
<feature type="compositionally biased region" description="Low complexity" evidence="1">
    <location>
        <begin position="519"/>
        <end position="529"/>
    </location>
</feature>
<feature type="region of interest" description="Disordered" evidence="1">
    <location>
        <begin position="379"/>
        <end position="460"/>
    </location>
</feature>
<evidence type="ECO:0000256" key="1">
    <source>
        <dbReference type="SAM" id="MobiDB-lite"/>
    </source>
</evidence>
<evidence type="ECO:0000313" key="2">
    <source>
        <dbReference type="EMBL" id="KAF5327247.1"/>
    </source>
</evidence>
<reference evidence="2 3" key="1">
    <citation type="journal article" date="2020" name="ISME J.">
        <title>Uncovering the hidden diversity of litter-decomposition mechanisms in mushroom-forming fungi.</title>
        <authorList>
            <person name="Floudas D."/>
            <person name="Bentzer J."/>
            <person name="Ahren D."/>
            <person name="Johansson T."/>
            <person name="Persson P."/>
            <person name="Tunlid A."/>
        </authorList>
    </citation>
    <scope>NUCLEOTIDE SEQUENCE [LARGE SCALE GENOMIC DNA]</scope>
    <source>
        <strain evidence="2 3">CBS 101986</strain>
    </source>
</reference>
<feature type="compositionally biased region" description="Pro residues" evidence="1">
    <location>
        <begin position="530"/>
        <end position="542"/>
    </location>
</feature>
<feature type="compositionally biased region" description="Pro residues" evidence="1">
    <location>
        <begin position="429"/>
        <end position="438"/>
    </location>
</feature>
<name>A0A8H5BRY9_9AGAR</name>
<feature type="region of interest" description="Disordered" evidence="1">
    <location>
        <begin position="519"/>
        <end position="542"/>
    </location>
</feature>
<keyword evidence="3" id="KW-1185">Reference proteome</keyword>
<dbReference type="OrthoDB" id="7690434at2759"/>
<dbReference type="AlphaFoldDB" id="A0A8H5BRY9"/>
<comment type="caution">
    <text evidence="2">The sequence shown here is derived from an EMBL/GenBank/DDBJ whole genome shotgun (WGS) entry which is preliminary data.</text>
</comment>
<feature type="region of interest" description="Disordered" evidence="1">
    <location>
        <begin position="745"/>
        <end position="786"/>
    </location>
</feature>
<feature type="region of interest" description="Disordered" evidence="1">
    <location>
        <begin position="218"/>
        <end position="300"/>
    </location>
</feature>
<dbReference type="Proteomes" id="UP000567179">
    <property type="component" value="Unassembled WGS sequence"/>
</dbReference>
<protein>
    <submittedName>
        <fullName evidence="2">Uncharacterized protein</fullName>
    </submittedName>
</protein>